<evidence type="ECO:0000256" key="2">
    <source>
        <dbReference type="ARBA" id="ARBA00008974"/>
    </source>
</evidence>
<feature type="transmembrane region" description="Helical" evidence="6">
    <location>
        <begin position="327"/>
        <end position="344"/>
    </location>
</feature>
<dbReference type="Gene3D" id="1.10.4160.10">
    <property type="entry name" value="Hydantoin permease"/>
    <property type="match status" value="1"/>
</dbReference>
<dbReference type="GO" id="GO:0015205">
    <property type="term" value="F:nucleobase transmembrane transporter activity"/>
    <property type="evidence" value="ECO:0007669"/>
    <property type="project" value="TreeGrafter"/>
</dbReference>
<name>Q11LI8_CHESB</name>
<keyword evidence="5 6" id="KW-0472">Membrane</keyword>
<feature type="transmembrane region" description="Helical" evidence="6">
    <location>
        <begin position="364"/>
        <end position="382"/>
    </location>
</feature>
<dbReference type="InterPro" id="IPR001248">
    <property type="entry name" value="Pur-cyt_permease"/>
</dbReference>
<dbReference type="KEGG" id="mes:Meso_0333"/>
<feature type="transmembrane region" description="Helical" evidence="6">
    <location>
        <begin position="293"/>
        <end position="315"/>
    </location>
</feature>
<dbReference type="PANTHER" id="PTHR30618">
    <property type="entry name" value="NCS1 FAMILY PURINE/PYRIMIDINE TRANSPORTER"/>
    <property type="match status" value="1"/>
</dbReference>
<dbReference type="GO" id="GO:0005886">
    <property type="term" value="C:plasma membrane"/>
    <property type="evidence" value="ECO:0007669"/>
    <property type="project" value="TreeGrafter"/>
</dbReference>
<evidence type="ECO:0000256" key="4">
    <source>
        <dbReference type="ARBA" id="ARBA00022989"/>
    </source>
</evidence>
<accession>Q11LI8</accession>
<feature type="transmembrane region" description="Helical" evidence="6">
    <location>
        <begin position="402"/>
        <end position="420"/>
    </location>
</feature>
<dbReference type="AlphaFoldDB" id="Q11LI8"/>
<dbReference type="InterPro" id="IPR045225">
    <property type="entry name" value="Uracil/uridine/allantoin_perm"/>
</dbReference>
<dbReference type="STRING" id="266779.Meso_0333"/>
<evidence type="ECO:0000256" key="1">
    <source>
        <dbReference type="ARBA" id="ARBA00004141"/>
    </source>
</evidence>
<organism evidence="7">
    <name type="scientific">Chelativorans sp. (strain BNC1)</name>
    <dbReference type="NCBI Taxonomy" id="266779"/>
    <lineage>
        <taxon>Bacteria</taxon>
        <taxon>Pseudomonadati</taxon>
        <taxon>Pseudomonadota</taxon>
        <taxon>Alphaproteobacteria</taxon>
        <taxon>Hyphomicrobiales</taxon>
        <taxon>Phyllobacteriaceae</taxon>
        <taxon>Chelativorans</taxon>
    </lineage>
</organism>
<feature type="transmembrane region" description="Helical" evidence="6">
    <location>
        <begin position="172"/>
        <end position="193"/>
    </location>
</feature>
<sequence>MANTREFVAPPQIGAHSKNIGEESLAPQQTRIMGPTSYLLAWMGGCVSIGTFTMGSSIVGTLNLLQATIAIAIGCLVIGVALTINGAAGYKYGIPFMVQARSAFGFTGTGFPGIVRAVPAIVWYGFQSWIGAGALNAVTATMFGFDNLVAWFIIFQLLQIGLSVLGFQGIKWLENIGAVFILFSLFYMFFSVINRYGAEITANLVNIEGTWGLPFWGATMLFLGIYSTMILNVSDYAREHTHGSSPSLLVTIYSMSILPVTLFMGLIGLMVSGATGVTDPIQVFANAVDNKPLLIVTLLFIAFAQVTTNVLNNVIPPTYVLMDIFKLPFKLSTVIVGFLAFATFPWELVKDESAAGLQIFVQTYSAFLGPIFAVMVVDYYLLRKRTLDVGKLYDETGPYSGVNWAAIIASLIGAVVALTFSAVSWYASLIPAGVIYWLLMQYWGPAQRFRA</sequence>
<keyword evidence="4 6" id="KW-1133">Transmembrane helix</keyword>
<gene>
    <name evidence="7" type="ordered locus">Meso_0333</name>
</gene>
<dbReference type="PANTHER" id="PTHR30618:SF0">
    <property type="entry name" value="PURINE-URACIL PERMEASE NCS1"/>
    <property type="match status" value="1"/>
</dbReference>
<comment type="similarity">
    <text evidence="2">Belongs to the purine-cytosine permease (2.A.39) family.</text>
</comment>
<dbReference type="EMBL" id="CP000390">
    <property type="protein sequence ID" value="ABG61737.1"/>
    <property type="molecule type" value="Genomic_DNA"/>
</dbReference>
<feature type="transmembrane region" description="Helical" evidence="6">
    <location>
        <begin position="38"/>
        <end position="59"/>
    </location>
</feature>
<dbReference type="Pfam" id="PF02133">
    <property type="entry name" value="Transp_cyt_pur"/>
    <property type="match status" value="1"/>
</dbReference>
<evidence type="ECO:0000256" key="5">
    <source>
        <dbReference type="ARBA" id="ARBA00023136"/>
    </source>
</evidence>
<evidence type="ECO:0000256" key="3">
    <source>
        <dbReference type="ARBA" id="ARBA00022692"/>
    </source>
</evidence>
<feature type="transmembrane region" description="Helical" evidence="6">
    <location>
        <begin position="246"/>
        <end position="273"/>
    </location>
</feature>
<keyword evidence="3 6" id="KW-0812">Transmembrane</keyword>
<evidence type="ECO:0000313" key="7">
    <source>
        <dbReference type="EMBL" id="ABG61737.1"/>
    </source>
</evidence>
<reference evidence="7" key="1">
    <citation type="submission" date="2006-06" db="EMBL/GenBank/DDBJ databases">
        <title>Complete sequence of chromosome of Chelativorans sp. BNC1.</title>
        <authorList>
            <consortium name="US DOE Joint Genome Institute"/>
            <person name="Copeland A."/>
            <person name="Lucas S."/>
            <person name="Lapidus A."/>
            <person name="Barry K."/>
            <person name="Detter J.C."/>
            <person name="Glavina del Rio T."/>
            <person name="Hammon N."/>
            <person name="Israni S."/>
            <person name="Dalin E."/>
            <person name="Tice H."/>
            <person name="Pitluck S."/>
            <person name="Chertkov O."/>
            <person name="Brettin T."/>
            <person name="Bruce D."/>
            <person name="Han C."/>
            <person name="Tapia R."/>
            <person name="Gilna P."/>
            <person name="Schmutz J."/>
            <person name="Larimer F."/>
            <person name="Land M."/>
            <person name="Hauser L."/>
            <person name="Kyrpides N."/>
            <person name="Mikhailova N."/>
            <person name="Richardson P."/>
        </authorList>
    </citation>
    <scope>NUCLEOTIDE SEQUENCE</scope>
    <source>
        <strain evidence="7">BNC1</strain>
    </source>
</reference>
<feature type="transmembrane region" description="Helical" evidence="6">
    <location>
        <begin position="65"/>
        <end position="90"/>
    </location>
</feature>
<protein>
    <submittedName>
        <fullName evidence="7">Permease for cytosine/purines, uracil, thiamine, allantoin</fullName>
    </submittedName>
</protein>
<comment type="subcellular location">
    <subcellularLocation>
        <location evidence="1">Membrane</location>
        <topology evidence="1">Multi-pass membrane protein</topology>
    </subcellularLocation>
</comment>
<evidence type="ECO:0000256" key="6">
    <source>
        <dbReference type="SAM" id="Phobius"/>
    </source>
</evidence>
<proteinExistence type="inferred from homology"/>
<dbReference type="HOGENOM" id="CLU_021555_0_1_5"/>
<dbReference type="eggNOG" id="COG1953">
    <property type="taxonomic scope" value="Bacteria"/>
</dbReference>
<feature type="transmembrane region" description="Helical" evidence="6">
    <location>
        <begin position="148"/>
        <end position="165"/>
    </location>
</feature>
<dbReference type="CDD" id="cd10323">
    <property type="entry name" value="SLC-NCS1sbd"/>
    <property type="match status" value="1"/>
</dbReference>
<feature type="transmembrane region" description="Helical" evidence="6">
    <location>
        <begin position="426"/>
        <end position="444"/>
    </location>
</feature>
<dbReference type="OrthoDB" id="9780088at2"/>
<feature type="transmembrane region" description="Helical" evidence="6">
    <location>
        <begin position="213"/>
        <end position="234"/>
    </location>
</feature>
<feature type="transmembrane region" description="Helical" evidence="6">
    <location>
        <begin position="102"/>
        <end position="126"/>
    </location>
</feature>